<dbReference type="AlphaFoldDB" id="A0A1M7N5X2"/>
<protein>
    <submittedName>
        <fullName evidence="2">RES domain-containing protein</fullName>
    </submittedName>
</protein>
<keyword evidence="3" id="KW-1185">Reference proteome</keyword>
<sequence>MKVNRIALKKYCDTSGEGAKLYGGRWNLPGIPALYGSSSVSASLLERFTIDTELFSAERYIFYAVMEFDIPDKWLHIPGEHELPLEWDAIPPTVRSQQYGTKLLKSGMLCFGVPSVVDQSSLNFVINPLSKKFDAINYKTYPLHLDQRVVR</sequence>
<accession>A0A1M7N5X2</accession>
<evidence type="ECO:0000259" key="1">
    <source>
        <dbReference type="SMART" id="SM00953"/>
    </source>
</evidence>
<proteinExistence type="predicted"/>
<dbReference type="RefSeq" id="WP_073094338.1">
    <property type="nucleotide sequence ID" value="NZ_FRCY01000005.1"/>
</dbReference>
<dbReference type="Pfam" id="PF08808">
    <property type="entry name" value="RES"/>
    <property type="match status" value="1"/>
</dbReference>
<name>A0A1M7N5X2_9BACT</name>
<feature type="domain" description="RES" evidence="1">
    <location>
        <begin position="13"/>
        <end position="140"/>
    </location>
</feature>
<evidence type="ECO:0000313" key="3">
    <source>
        <dbReference type="Proteomes" id="UP000184513"/>
    </source>
</evidence>
<gene>
    <name evidence="2" type="ORF">SAMN04488057_10583</name>
</gene>
<dbReference type="STRING" id="388280.SAMN04488057_10583"/>
<organism evidence="2 3">
    <name type="scientific">Cyclobacterium lianum</name>
    <dbReference type="NCBI Taxonomy" id="388280"/>
    <lineage>
        <taxon>Bacteria</taxon>
        <taxon>Pseudomonadati</taxon>
        <taxon>Bacteroidota</taxon>
        <taxon>Cytophagia</taxon>
        <taxon>Cytophagales</taxon>
        <taxon>Cyclobacteriaceae</taxon>
        <taxon>Cyclobacterium</taxon>
    </lineage>
</organism>
<dbReference type="OrthoDB" id="9789501at2"/>
<dbReference type="EMBL" id="FRCY01000005">
    <property type="protein sequence ID" value="SHM98966.1"/>
    <property type="molecule type" value="Genomic_DNA"/>
</dbReference>
<dbReference type="Proteomes" id="UP000184513">
    <property type="component" value="Unassembled WGS sequence"/>
</dbReference>
<reference evidence="2 3" key="1">
    <citation type="submission" date="2016-11" db="EMBL/GenBank/DDBJ databases">
        <authorList>
            <person name="Jaros S."/>
            <person name="Januszkiewicz K."/>
            <person name="Wedrychowicz H."/>
        </authorList>
    </citation>
    <scope>NUCLEOTIDE SEQUENCE [LARGE SCALE GENOMIC DNA]</scope>
    <source>
        <strain evidence="2 3">CGMCC 1.6102</strain>
    </source>
</reference>
<evidence type="ECO:0000313" key="2">
    <source>
        <dbReference type="EMBL" id="SHM98966.1"/>
    </source>
</evidence>
<dbReference type="SMART" id="SM00953">
    <property type="entry name" value="RES"/>
    <property type="match status" value="1"/>
</dbReference>
<dbReference type="InterPro" id="IPR014914">
    <property type="entry name" value="RES_dom"/>
</dbReference>